<organism evidence="11 12">
    <name type="scientific">Gasterosteus aculeatus aculeatus</name>
    <name type="common">three-spined stickleback</name>
    <dbReference type="NCBI Taxonomy" id="481459"/>
    <lineage>
        <taxon>Eukaryota</taxon>
        <taxon>Metazoa</taxon>
        <taxon>Chordata</taxon>
        <taxon>Craniata</taxon>
        <taxon>Vertebrata</taxon>
        <taxon>Euteleostomi</taxon>
        <taxon>Actinopterygii</taxon>
        <taxon>Neopterygii</taxon>
        <taxon>Teleostei</taxon>
        <taxon>Neoteleostei</taxon>
        <taxon>Acanthomorphata</taxon>
        <taxon>Eupercaria</taxon>
        <taxon>Perciformes</taxon>
        <taxon>Cottioidei</taxon>
        <taxon>Gasterosteales</taxon>
        <taxon>Gasterosteidae</taxon>
        <taxon>Gasterosteus</taxon>
    </lineage>
</organism>
<dbReference type="SMART" id="SM00643">
    <property type="entry name" value="C345C"/>
    <property type="match status" value="1"/>
</dbReference>
<name>A0AAQ4Q5K4_GASAC</name>
<reference evidence="11" key="2">
    <citation type="submission" date="2025-08" db="UniProtKB">
        <authorList>
            <consortium name="Ensembl"/>
        </authorList>
    </citation>
    <scope>IDENTIFICATION</scope>
</reference>
<dbReference type="GeneTree" id="ENSGT00940000155739"/>
<dbReference type="InterPro" id="IPR001134">
    <property type="entry name" value="Netrin_domain"/>
</dbReference>
<evidence type="ECO:0000259" key="9">
    <source>
        <dbReference type="PROSITE" id="PS01178"/>
    </source>
</evidence>
<sequence>QRTPHVFHVGVNEKVFVQMGNSYLNNPVTLYLEHEATGTLVSEKKTDGTTTEGQIKTIERNLISTLSERFGLSYLLLVAESPSFGRIRKVTRVMVSKRRGYIFIQTDQPIYTPAQNVRYRIFTLDHTLRPHDEVFHIKVYNSAGNRVIKSQKIADRGILQGSFPLPDVSKLGTWKITAHYVDDAYAASREFKVQKFGKLYSLLVLTFSRYSHGEQAKGAYHCQFGVIERDKTHGQKTKPVFIRGLELTGRVRKQISIQYFISIFVIRSSGQLYLRVFVTNIQSGETQEAEVNLPIISHKYTLDLSRTRSYFLPGYPLDVVLVVSLPDGSPAAGVGVKIDVPTSTETSWEGKTDGEGAVFPVFNIPSGAQITVDTQTKVLRRASSPTNSYLYLSFTNRMYSVGESMTVTYNTINSPNVGFIYFMVLSRGILIKHGSLRLGTSVKDHLQITSDMVPSFRLIGYYYNERGDIIADSVWVDVSDECEMKVKVSEHNRFDTAIEFDLYGQRATVALLAVDKAIYALNADNKLTGKQVFSSMQSYDLGCSYSGGSDPAAVLTNAGLSSVSQSQSMWKRSDCGSQNARQKRAVDLQQEMMTIKSNFSDEQMQECCVRGFSLIPMRRTCQERVKRVSMVKNNPACADTFLKCCLEGQRLRQKKIRDDAEKGLGRTDIEQFFWDTGAQYIRRYFPPSFGFTTSDINGKGRMSLTLPDSITTWEIQVVTLSAATGFCVVKPLEVRSFKAAFVSLQLPYSVKRYEQISISPVIYNYGQDQLQVAVHMEQTEGLCSPGSATAVAFVNITVEPESSQLVSFSAVPMVTGSIPIKIRLYDMEKEFGIDAIEKTLSVMVSDKDIICLPFNLCVRKSTKSFQIDGMLPDETVPDSTSNIFISAEGVSPLVRNLLSPEKVFSLIQLPTGCLQQTTLRLTPTLSAVRYLDMSDQWEDLPPGTRDDALDKIETGFIRIFPKEKPNSSYGSWFSTPASNWLTALILKVLSLMAERQSVAFGEKGRKTTIAPDEKIKNVVNYLLTAQNTDGSFRDPNPVLHRGVLNGPDQHAAMTAFINLALNRSLQFLNTDLKSNEASITRSTNYLLLHLEELQHPLAVAITVYCLAVCLPQGTDHSSAWTRLKTMATQDDNGCYLWTTTQRNQVRADAITVETTAYALLAAVELGHTKEADKIACWLTTQENYFGGYKSSQDTIMVLEALAEYELKGPVRSEVNLVAEFTVQGRKDIIQLVLDNKKEKVETDLKETAMPRLNCDLLSISVTVEGKVKYTENYEYYDDDDNKEEKEGRVPQSPIEWFDVRSRNKRDLDSNFISEDAVTYTICVSHSLKRNLTGMGIADVTLLSGFEVVIEDLDKLRETPEEYISHYEVSNGRVLLYFNELFDSEECISFDAIQRVPVGLLQPASAVFYDYYEPNRMCTVSYSAPRRSNMVSRLCSEDVCQCAERPCHKIQNTFKSQIRQKVPKSVRLEHACFFPTVDYAYLVEILNVSMKSNFDMYKTRVNEVLRSHGDTGVGEDSIRVFAKRRQCKGQLDVGKQYLIMGKDGSTTDSSGKIQYLLESNTWVERKPLEEECKKSAHRTACSRFNVFKDEYKIYGCRQ</sequence>
<evidence type="ECO:0000313" key="11">
    <source>
        <dbReference type="Ensembl" id="ENSGACP00000045583.1"/>
    </source>
</evidence>
<dbReference type="Gene3D" id="2.60.40.690">
    <property type="entry name" value="Alpha-macroglobulin, receptor-binding domain"/>
    <property type="match status" value="1"/>
</dbReference>
<evidence type="ECO:0000313" key="12">
    <source>
        <dbReference type="Proteomes" id="UP000007635"/>
    </source>
</evidence>
<dbReference type="Gene3D" id="2.60.40.10">
    <property type="entry name" value="Immunoglobulins"/>
    <property type="match status" value="2"/>
</dbReference>
<keyword evidence="12" id="KW-1185">Reference proteome</keyword>
<dbReference type="FunFam" id="2.60.40.10:FF:000155">
    <property type="entry name" value="complement C3 isoform X1"/>
    <property type="match status" value="1"/>
</dbReference>
<dbReference type="Ensembl" id="ENSGACT00000042743.1">
    <property type="protein sequence ID" value="ENSGACP00000045583.1"/>
    <property type="gene ID" value="ENSGACG00000007933.2"/>
</dbReference>
<evidence type="ECO:0000256" key="1">
    <source>
        <dbReference type="ARBA" id="ARBA00004613"/>
    </source>
</evidence>
<dbReference type="InterPro" id="IPR040839">
    <property type="entry name" value="MG4"/>
</dbReference>
<feature type="domain" description="Anaphylatoxin-like" evidence="9">
    <location>
        <begin position="607"/>
        <end position="645"/>
    </location>
</feature>
<accession>A0AAQ4Q5K4</accession>
<dbReference type="Gene3D" id="6.20.50.160">
    <property type="match status" value="1"/>
</dbReference>
<evidence type="ECO:0000256" key="2">
    <source>
        <dbReference type="ARBA" id="ARBA00010952"/>
    </source>
</evidence>
<evidence type="ECO:0000256" key="8">
    <source>
        <dbReference type="ARBA" id="ARBA00023180"/>
    </source>
</evidence>
<dbReference type="InterPro" id="IPR047565">
    <property type="entry name" value="Alpha-macroglob_thiol-ester_cl"/>
</dbReference>
<dbReference type="InterPro" id="IPR011626">
    <property type="entry name" value="Alpha-macroglobulin_TED"/>
</dbReference>
<dbReference type="InterPro" id="IPR013783">
    <property type="entry name" value="Ig-like_fold"/>
</dbReference>
<proteinExistence type="inferred from homology"/>
<reference evidence="11" key="3">
    <citation type="submission" date="2025-09" db="UniProtKB">
        <authorList>
            <consortium name="Ensembl"/>
        </authorList>
    </citation>
    <scope>IDENTIFICATION</scope>
</reference>
<dbReference type="SUPFAM" id="SSF49410">
    <property type="entry name" value="Alpha-macroglobulin receptor domain"/>
    <property type="match status" value="1"/>
</dbReference>
<dbReference type="SMART" id="SM01419">
    <property type="entry name" value="Thiol-ester_cl"/>
    <property type="match status" value="1"/>
</dbReference>
<dbReference type="InterPro" id="IPR008993">
    <property type="entry name" value="TIMP-like_OB-fold"/>
</dbReference>
<dbReference type="Pfam" id="PF07677">
    <property type="entry name" value="A2M_recep"/>
    <property type="match status" value="1"/>
</dbReference>
<dbReference type="InterPro" id="IPR018081">
    <property type="entry name" value="Anaphylatoxin_comp_syst"/>
</dbReference>
<dbReference type="PROSITE" id="PS50189">
    <property type="entry name" value="NTR"/>
    <property type="match status" value="1"/>
</dbReference>
<dbReference type="GO" id="GO:0004867">
    <property type="term" value="F:serine-type endopeptidase inhibitor activity"/>
    <property type="evidence" value="ECO:0007669"/>
    <property type="project" value="UniProtKB-KW"/>
</dbReference>
<dbReference type="GO" id="GO:0005615">
    <property type="term" value="C:extracellular space"/>
    <property type="evidence" value="ECO:0007669"/>
    <property type="project" value="InterPro"/>
</dbReference>
<dbReference type="SUPFAM" id="SSF48239">
    <property type="entry name" value="Terpenoid cyclases/Protein prenyltransferases"/>
    <property type="match status" value="1"/>
</dbReference>
<reference evidence="11 12" key="1">
    <citation type="journal article" date="2021" name="G3 (Bethesda)">
        <title>Improved contiguity of the threespine stickleback genome using long-read sequencing.</title>
        <authorList>
            <person name="Nath S."/>
            <person name="Shaw D.E."/>
            <person name="White M.A."/>
        </authorList>
    </citation>
    <scope>NUCLEOTIDE SEQUENCE [LARGE SCALE GENOMIC DNA]</scope>
    <source>
        <strain evidence="11 12">Lake Benthic</strain>
    </source>
</reference>
<dbReference type="Gene3D" id="2.60.40.1940">
    <property type="match status" value="1"/>
</dbReference>
<dbReference type="InterPro" id="IPR000020">
    <property type="entry name" value="Anaphylatoxin/fibulin"/>
</dbReference>
<dbReference type="Gene3D" id="2.40.50.120">
    <property type="match status" value="1"/>
</dbReference>
<dbReference type="Pfam" id="PF07703">
    <property type="entry name" value="A2M_BRD"/>
    <property type="match status" value="1"/>
</dbReference>
<dbReference type="SMART" id="SM00104">
    <property type="entry name" value="ANATO"/>
    <property type="match status" value="1"/>
</dbReference>
<evidence type="ECO:0000256" key="7">
    <source>
        <dbReference type="ARBA" id="ARBA00023157"/>
    </source>
</evidence>
<evidence type="ECO:0000256" key="3">
    <source>
        <dbReference type="ARBA" id="ARBA00022525"/>
    </source>
</evidence>
<dbReference type="Pfam" id="PF01759">
    <property type="entry name" value="NTR"/>
    <property type="match status" value="1"/>
</dbReference>
<evidence type="ECO:0000256" key="6">
    <source>
        <dbReference type="ARBA" id="ARBA00022900"/>
    </source>
</evidence>
<dbReference type="GO" id="GO:0006956">
    <property type="term" value="P:complement activation"/>
    <property type="evidence" value="ECO:0007669"/>
    <property type="project" value="TreeGrafter"/>
</dbReference>
<dbReference type="Pfam" id="PF01821">
    <property type="entry name" value="ANATO"/>
    <property type="match status" value="1"/>
</dbReference>
<protein>
    <submittedName>
        <fullName evidence="11">Complement C4B (Chido/Rodgers blood group)</fullName>
    </submittedName>
</protein>
<dbReference type="SUPFAM" id="SSF47686">
    <property type="entry name" value="Anaphylotoxins (complement system)"/>
    <property type="match status" value="1"/>
</dbReference>
<dbReference type="Gene3D" id="2.20.130.20">
    <property type="match status" value="1"/>
</dbReference>
<dbReference type="Gene3D" id="1.20.91.20">
    <property type="entry name" value="Anaphylotoxins (complement system)"/>
    <property type="match status" value="1"/>
</dbReference>
<dbReference type="FunFam" id="2.60.40.690:FF:000002">
    <property type="entry name" value="Complement C4 isoform-A"/>
    <property type="match status" value="1"/>
</dbReference>
<dbReference type="InterPro" id="IPR011625">
    <property type="entry name" value="A2M_N_BRD"/>
</dbReference>
<dbReference type="CDD" id="cd00017">
    <property type="entry name" value="ANATO"/>
    <property type="match status" value="1"/>
</dbReference>
<dbReference type="SMART" id="SM01360">
    <property type="entry name" value="A2M"/>
    <property type="match status" value="1"/>
</dbReference>
<comment type="similarity">
    <text evidence="2">Belongs to the protease inhibitor I39 (alpha-2-macroglobulin) family.</text>
</comment>
<dbReference type="SMART" id="SM01361">
    <property type="entry name" value="A2M_recep"/>
    <property type="match status" value="1"/>
</dbReference>
<dbReference type="InterPro" id="IPR002890">
    <property type="entry name" value="MG2"/>
</dbReference>
<dbReference type="SUPFAM" id="SSF50242">
    <property type="entry name" value="TIMP-like"/>
    <property type="match status" value="1"/>
</dbReference>
<comment type="subcellular location">
    <subcellularLocation>
        <location evidence="1">Secreted</location>
    </subcellularLocation>
</comment>
<dbReference type="InterPro" id="IPR001599">
    <property type="entry name" value="Macroglobln_a2"/>
</dbReference>
<dbReference type="InterPro" id="IPR050473">
    <property type="entry name" value="A2M/Complement_sys"/>
</dbReference>
<dbReference type="FunFam" id="2.40.50.120:FF:000013">
    <property type="entry name" value="Complement C3"/>
    <property type="match status" value="1"/>
</dbReference>
<dbReference type="InterPro" id="IPR009048">
    <property type="entry name" value="A-macroglobulin_rcpt-bd"/>
</dbReference>
<dbReference type="Gene3D" id="2.60.120.1540">
    <property type="match status" value="1"/>
</dbReference>
<dbReference type="InterPro" id="IPR008930">
    <property type="entry name" value="Terpenoid_cyclase/PrenylTrfase"/>
</dbReference>
<dbReference type="SMART" id="SM01359">
    <property type="entry name" value="A2M_N_2"/>
    <property type="match status" value="1"/>
</dbReference>
<dbReference type="Pfam" id="PF07678">
    <property type="entry name" value="TED_complement"/>
    <property type="match status" value="1"/>
</dbReference>
<keyword evidence="3" id="KW-0964">Secreted</keyword>
<dbReference type="CDD" id="cd02896">
    <property type="entry name" value="complement_C3_C4_C5"/>
    <property type="match status" value="1"/>
</dbReference>
<dbReference type="FunFam" id="2.60.40.1930:FF:000001">
    <property type="entry name" value="CD109 isoform 3"/>
    <property type="match status" value="1"/>
</dbReference>
<feature type="domain" description="NTR" evidence="10">
    <location>
        <begin position="1446"/>
        <end position="1595"/>
    </location>
</feature>
<evidence type="ECO:0000256" key="5">
    <source>
        <dbReference type="ARBA" id="ARBA00022729"/>
    </source>
</evidence>
<dbReference type="Pfam" id="PF00207">
    <property type="entry name" value="A2M"/>
    <property type="match status" value="1"/>
</dbReference>
<dbReference type="Pfam" id="PF01835">
    <property type="entry name" value="MG2"/>
    <property type="match status" value="1"/>
</dbReference>
<keyword evidence="8" id="KW-0325">Glycoprotein</keyword>
<dbReference type="Gene3D" id="1.50.10.20">
    <property type="match status" value="1"/>
</dbReference>
<dbReference type="InterPro" id="IPR018933">
    <property type="entry name" value="Netrin_module_non-TIMP"/>
</dbReference>
<dbReference type="PANTHER" id="PTHR11412:SF144">
    <property type="entry name" value="COMPLEMENT C4-B"/>
    <property type="match status" value="1"/>
</dbReference>
<evidence type="ECO:0000259" key="10">
    <source>
        <dbReference type="PROSITE" id="PS50189"/>
    </source>
</evidence>
<keyword evidence="4" id="KW-0646">Protease inhibitor</keyword>
<keyword evidence="6" id="KW-0722">Serine protease inhibitor</keyword>
<dbReference type="InterPro" id="IPR036595">
    <property type="entry name" value="A-macroglobulin_rcpt-bd_sf"/>
</dbReference>
<evidence type="ECO:0000256" key="4">
    <source>
        <dbReference type="ARBA" id="ARBA00022690"/>
    </source>
</evidence>
<dbReference type="PANTHER" id="PTHR11412">
    <property type="entry name" value="MACROGLOBULIN / COMPLEMENT"/>
    <property type="match status" value="1"/>
</dbReference>
<keyword evidence="5" id="KW-0732">Signal</keyword>
<keyword evidence="7" id="KW-1015">Disulfide bond</keyword>
<dbReference type="PROSITE" id="PS01178">
    <property type="entry name" value="ANAPHYLATOXIN_2"/>
    <property type="match status" value="1"/>
</dbReference>
<dbReference type="Proteomes" id="UP000007635">
    <property type="component" value="Chromosome XX"/>
</dbReference>
<dbReference type="Gene3D" id="2.60.40.1930">
    <property type="match status" value="3"/>
</dbReference>
<dbReference type="Pfam" id="PF17789">
    <property type="entry name" value="MG4"/>
    <property type="match status" value="1"/>
</dbReference>